<protein>
    <submittedName>
        <fullName evidence="7">tRNA (Adenine-N1)-methyltransferase</fullName>
    </submittedName>
</protein>
<dbReference type="RefSeq" id="WP_052353240.1">
    <property type="nucleotide sequence ID" value="NZ_DUIH01000017.1"/>
</dbReference>
<dbReference type="SUPFAM" id="SSF53335">
    <property type="entry name" value="S-adenosyl-L-methionine-dependent methyltransferases"/>
    <property type="match status" value="1"/>
</dbReference>
<keyword evidence="2 7" id="KW-0808">Transferase</keyword>
<feature type="binding site" evidence="5">
    <location>
        <begin position="105"/>
        <end position="108"/>
    </location>
    <ligand>
        <name>S-adenosyl-L-methionine</name>
        <dbReference type="ChEBI" id="CHEBI:59789"/>
    </ligand>
</feature>
<keyword evidence="4" id="KW-0819">tRNA processing</keyword>
<evidence type="ECO:0000313" key="8">
    <source>
        <dbReference type="Proteomes" id="UP000600363"/>
    </source>
</evidence>
<evidence type="ECO:0000256" key="4">
    <source>
        <dbReference type="ARBA" id="ARBA00022694"/>
    </source>
</evidence>
<dbReference type="InterPro" id="IPR014816">
    <property type="entry name" value="tRNA_MeTrfase_Gcd14"/>
</dbReference>
<evidence type="ECO:0000256" key="2">
    <source>
        <dbReference type="ARBA" id="ARBA00022679"/>
    </source>
</evidence>
<dbReference type="Pfam" id="PF14801">
    <property type="entry name" value="TrmI-like_N"/>
    <property type="match status" value="1"/>
</dbReference>
<dbReference type="AlphaFoldDB" id="A0A832RXK4"/>
<dbReference type="EMBL" id="DUIH01000017">
    <property type="protein sequence ID" value="HIH70043.1"/>
    <property type="molecule type" value="Genomic_DNA"/>
</dbReference>
<dbReference type="InterPro" id="IPR049470">
    <property type="entry name" value="TRM61_C"/>
</dbReference>
<dbReference type="Gene3D" id="3.40.50.150">
    <property type="entry name" value="Vaccinia Virus protein VP39"/>
    <property type="match status" value="1"/>
</dbReference>
<keyword evidence="3 5" id="KW-0949">S-adenosyl-L-methionine</keyword>
<dbReference type="GO" id="GO:0031515">
    <property type="term" value="C:tRNA (m1A) methyltransferase complex"/>
    <property type="evidence" value="ECO:0007669"/>
    <property type="project" value="InterPro"/>
</dbReference>
<dbReference type="Proteomes" id="UP000600363">
    <property type="component" value="Unassembled WGS sequence"/>
</dbReference>
<feature type="binding site" evidence="5">
    <location>
        <position position="174"/>
    </location>
    <ligand>
        <name>S-adenosyl-L-methionine</name>
        <dbReference type="ChEBI" id="CHEBI:59789"/>
    </ligand>
</feature>
<reference evidence="7" key="1">
    <citation type="journal article" date="2020" name="bioRxiv">
        <title>A rank-normalized archaeal taxonomy based on genome phylogeny resolves widespread incomplete and uneven classifications.</title>
        <authorList>
            <person name="Rinke C."/>
            <person name="Chuvochina M."/>
            <person name="Mussig A.J."/>
            <person name="Chaumeil P.-A."/>
            <person name="Waite D.W."/>
            <person name="Whitman W.B."/>
            <person name="Parks D.H."/>
            <person name="Hugenholtz P."/>
        </authorList>
    </citation>
    <scope>NUCLEOTIDE SEQUENCE</scope>
    <source>
        <strain evidence="7">UBA12518</strain>
    </source>
</reference>
<dbReference type="PROSITE" id="PS51620">
    <property type="entry name" value="SAM_TRM61"/>
    <property type="match status" value="1"/>
</dbReference>
<comment type="caution">
    <text evidence="7">The sequence shown here is derived from an EMBL/GenBank/DDBJ whole genome shotgun (WGS) entry which is preliminary data.</text>
</comment>
<dbReference type="CDD" id="cd02440">
    <property type="entry name" value="AdoMet_MTases"/>
    <property type="match status" value="1"/>
</dbReference>
<dbReference type="Pfam" id="PF08704">
    <property type="entry name" value="GCD14"/>
    <property type="match status" value="1"/>
</dbReference>
<evidence type="ECO:0000256" key="3">
    <source>
        <dbReference type="ARBA" id="ARBA00022691"/>
    </source>
</evidence>
<dbReference type="GO" id="GO:0030488">
    <property type="term" value="P:tRNA methylation"/>
    <property type="evidence" value="ECO:0007669"/>
    <property type="project" value="InterPro"/>
</dbReference>
<dbReference type="PANTHER" id="PTHR12133">
    <property type="entry name" value="TRNA (ADENINE(58)-N(1))-METHYLTRANSFERASE"/>
    <property type="match status" value="1"/>
</dbReference>
<feature type="binding site" evidence="5">
    <location>
        <position position="156"/>
    </location>
    <ligand>
        <name>S-adenosyl-L-methionine</name>
        <dbReference type="ChEBI" id="CHEBI:59789"/>
    </ligand>
</feature>
<evidence type="ECO:0000259" key="6">
    <source>
        <dbReference type="Pfam" id="PF08704"/>
    </source>
</evidence>
<keyword evidence="1 7" id="KW-0489">Methyltransferase</keyword>
<accession>A0A832RXK4</accession>
<feature type="binding site" evidence="5">
    <location>
        <position position="126"/>
    </location>
    <ligand>
        <name>S-adenosyl-L-methionine</name>
        <dbReference type="ChEBI" id="CHEBI:59789"/>
    </ligand>
</feature>
<dbReference type="GO" id="GO:0160107">
    <property type="term" value="F:tRNA (adenine(58)-N1)-methyltransferase activity"/>
    <property type="evidence" value="ECO:0007669"/>
    <property type="project" value="InterPro"/>
</dbReference>
<dbReference type="Gene3D" id="3.10.330.20">
    <property type="match status" value="1"/>
</dbReference>
<evidence type="ECO:0000313" key="7">
    <source>
        <dbReference type="EMBL" id="HIH70043.1"/>
    </source>
</evidence>
<evidence type="ECO:0000256" key="5">
    <source>
        <dbReference type="PIRSR" id="PIRSR017269-1"/>
    </source>
</evidence>
<name>A0A832RXK4_9EURY</name>
<organism evidence="7 8">
    <name type="scientific">Methermicoccus shengliensis</name>
    <dbReference type="NCBI Taxonomy" id="660064"/>
    <lineage>
        <taxon>Archaea</taxon>
        <taxon>Methanobacteriati</taxon>
        <taxon>Methanobacteriota</taxon>
        <taxon>Stenosarchaea group</taxon>
        <taxon>Methanomicrobia</taxon>
        <taxon>Methanosarcinales</taxon>
        <taxon>Methermicoccaceae</taxon>
        <taxon>Methermicoccus</taxon>
    </lineage>
</organism>
<dbReference type="PIRSF" id="PIRSF017269">
    <property type="entry name" value="GCD14"/>
    <property type="match status" value="1"/>
</dbReference>
<gene>
    <name evidence="7" type="ORF">HA299_05480</name>
</gene>
<dbReference type="InterPro" id="IPR029063">
    <property type="entry name" value="SAM-dependent_MTases_sf"/>
</dbReference>
<feature type="domain" description="tRNA (adenine(58)-N(1))-methyltransferase catalytic subunit TRM61 C-terminal" evidence="6">
    <location>
        <begin position="59"/>
        <end position="238"/>
    </location>
</feature>
<proteinExistence type="predicted"/>
<evidence type="ECO:0000256" key="1">
    <source>
        <dbReference type="ARBA" id="ARBA00022603"/>
    </source>
</evidence>
<sequence length="258" mass="29067">MLREGDVVQLIDTKQRRYQIRLREGATYSFQKGMVSHDELIGREEGCYITSSMGERLLVVKPTMGEYILKMPRGAQVIYPKDIGAILVLADIFPGARVLEAGTGSGALTLALCRAVGDAGRVVSYERREDFLERARSNIVGFFGRMPDNLVLRNMDIYGGLHEQDTQFDRVVLDLPQPWRALDNVSRVLVGGGILVAYFPTVLQVFRLSRTLERHGLYLQDVVEVLVRGWHVAKKSLRPEHRMVAHTGFLVCARRLSP</sequence>
<dbReference type="PANTHER" id="PTHR12133:SF1">
    <property type="entry name" value="TRNA (ADENINE(58)-N(1))-METHYLTRANSFERASE, MITOCHONDRIAL"/>
    <property type="match status" value="1"/>
</dbReference>